<dbReference type="RefSeq" id="WP_120274456.1">
    <property type="nucleotide sequence ID" value="NZ_RAPN01000002.1"/>
</dbReference>
<feature type="chain" id="PRO_5019067359" evidence="1">
    <location>
        <begin position="26"/>
        <end position="224"/>
    </location>
</feature>
<protein>
    <submittedName>
        <fullName evidence="3">Lysophospholipase L1-like esterase</fullName>
    </submittedName>
</protein>
<dbReference type="Gene3D" id="3.40.50.1110">
    <property type="entry name" value="SGNH hydrolase"/>
    <property type="match status" value="1"/>
</dbReference>
<name>A0A419VYJ2_9BACT</name>
<gene>
    <name evidence="3" type="ORF">BC643_3431</name>
</gene>
<dbReference type="SUPFAM" id="SSF52266">
    <property type="entry name" value="SGNH hydrolase"/>
    <property type="match status" value="1"/>
</dbReference>
<reference evidence="3 4" key="1">
    <citation type="submission" date="2018-09" db="EMBL/GenBank/DDBJ databases">
        <title>Genomic Encyclopedia of Archaeal and Bacterial Type Strains, Phase II (KMG-II): from individual species to whole genera.</title>
        <authorList>
            <person name="Goeker M."/>
        </authorList>
    </citation>
    <scope>NUCLEOTIDE SEQUENCE [LARGE SCALE GENOMIC DNA]</scope>
    <source>
        <strain evidence="3 4">DSM 27148</strain>
    </source>
</reference>
<evidence type="ECO:0000313" key="4">
    <source>
        <dbReference type="Proteomes" id="UP000283387"/>
    </source>
</evidence>
<accession>A0A419VYJ2</accession>
<organism evidence="3 4">
    <name type="scientific">Mangrovibacterium diazotrophicum</name>
    <dbReference type="NCBI Taxonomy" id="1261403"/>
    <lineage>
        <taxon>Bacteria</taxon>
        <taxon>Pseudomonadati</taxon>
        <taxon>Bacteroidota</taxon>
        <taxon>Bacteroidia</taxon>
        <taxon>Marinilabiliales</taxon>
        <taxon>Prolixibacteraceae</taxon>
        <taxon>Mangrovibacterium</taxon>
    </lineage>
</organism>
<dbReference type="InterPro" id="IPR051532">
    <property type="entry name" value="Ester_Hydrolysis_Enzymes"/>
</dbReference>
<dbReference type="InterPro" id="IPR013830">
    <property type="entry name" value="SGNH_hydro"/>
</dbReference>
<dbReference type="InterPro" id="IPR036514">
    <property type="entry name" value="SGNH_hydro_sf"/>
</dbReference>
<comment type="caution">
    <text evidence="3">The sequence shown here is derived from an EMBL/GenBank/DDBJ whole genome shotgun (WGS) entry which is preliminary data.</text>
</comment>
<evidence type="ECO:0000256" key="1">
    <source>
        <dbReference type="SAM" id="SignalP"/>
    </source>
</evidence>
<keyword evidence="1" id="KW-0732">Signal</keyword>
<dbReference type="GO" id="GO:0004622">
    <property type="term" value="F:phosphatidylcholine lysophospholipase activity"/>
    <property type="evidence" value="ECO:0007669"/>
    <property type="project" value="TreeGrafter"/>
</dbReference>
<sequence length="224" mass="25948">MKKSRRINQILLSISLFFIVATVHAQYDPQVKYGKAIDQFEKDDLACPPDTNGILMLGSSSFTKWRDVQDYFPDKNITNRGFGGSQMSDILYFKERLVLPYEPSQVWVFVGGNDMAAGEQPKQVFAEAQQLVNWLKEQYLDIDILFISMKPTPKRWALKKQLLSYNKKLKRYARKTEAVTFVDIWDAMLNADGEPNEELYISDMLHMNAQGYAIWKEALLPYLK</sequence>
<feature type="domain" description="SGNH hydrolase-type esterase" evidence="2">
    <location>
        <begin position="63"/>
        <end position="214"/>
    </location>
</feature>
<dbReference type="OrthoDB" id="9805821at2"/>
<dbReference type="Proteomes" id="UP000283387">
    <property type="component" value="Unassembled WGS sequence"/>
</dbReference>
<dbReference type="PANTHER" id="PTHR30383">
    <property type="entry name" value="THIOESTERASE 1/PROTEASE 1/LYSOPHOSPHOLIPASE L1"/>
    <property type="match status" value="1"/>
</dbReference>
<keyword evidence="4" id="KW-1185">Reference proteome</keyword>
<dbReference type="Pfam" id="PF13472">
    <property type="entry name" value="Lipase_GDSL_2"/>
    <property type="match status" value="1"/>
</dbReference>
<evidence type="ECO:0000313" key="3">
    <source>
        <dbReference type="EMBL" id="RKD88286.1"/>
    </source>
</evidence>
<dbReference type="EMBL" id="RAPN01000002">
    <property type="protein sequence ID" value="RKD88286.1"/>
    <property type="molecule type" value="Genomic_DNA"/>
</dbReference>
<proteinExistence type="predicted"/>
<dbReference type="PANTHER" id="PTHR30383:SF5">
    <property type="entry name" value="SGNH HYDROLASE-TYPE ESTERASE DOMAIN-CONTAINING PROTEIN"/>
    <property type="match status" value="1"/>
</dbReference>
<evidence type="ECO:0000259" key="2">
    <source>
        <dbReference type="Pfam" id="PF13472"/>
    </source>
</evidence>
<feature type="signal peptide" evidence="1">
    <location>
        <begin position="1"/>
        <end position="25"/>
    </location>
</feature>
<dbReference type="AlphaFoldDB" id="A0A419VYJ2"/>